<dbReference type="PROSITE" id="PS50949">
    <property type="entry name" value="HTH_GNTR"/>
    <property type="match status" value="1"/>
</dbReference>
<dbReference type="SMART" id="SM00345">
    <property type="entry name" value="HTH_GNTR"/>
    <property type="match status" value="1"/>
</dbReference>
<keyword evidence="3" id="KW-0804">Transcription</keyword>
<feature type="domain" description="HTH gntR-type" evidence="4">
    <location>
        <begin position="2"/>
        <end position="69"/>
    </location>
</feature>
<dbReference type="InterPro" id="IPR036388">
    <property type="entry name" value="WH-like_DNA-bd_sf"/>
</dbReference>
<proteinExistence type="predicted"/>
<dbReference type="SUPFAM" id="SSF46785">
    <property type="entry name" value="Winged helix' DNA-binding domain"/>
    <property type="match status" value="1"/>
</dbReference>
<dbReference type="InterPro" id="IPR011711">
    <property type="entry name" value="GntR_C"/>
</dbReference>
<name>A0A852ZYC8_9ACTN</name>
<evidence type="ECO:0000256" key="1">
    <source>
        <dbReference type="ARBA" id="ARBA00023015"/>
    </source>
</evidence>
<evidence type="ECO:0000256" key="3">
    <source>
        <dbReference type="ARBA" id="ARBA00023163"/>
    </source>
</evidence>
<dbReference type="AlphaFoldDB" id="A0A852ZYC8"/>
<reference evidence="5 6" key="1">
    <citation type="submission" date="2020-07" db="EMBL/GenBank/DDBJ databases">
        <title>Sequencing the genomes of 1000 actinobacteria strains.</title>
        <authorList>
            <person name="Klenk H.-P."/>
        </authorList>
    </citation>
    <scope>NUCLEOTIDE SEQUENCE [LARGE SCALE GENOMIC DNA]</scope>
    <source>
        <strain evidence="5 6">DSM 42178</strain>
    </source>
</reference>
<comment type="caution">
    <text evidence="5">The sequence shown here is derived from an EMBL/GenBank/DDBJ whole genome shotgun (WGS) entry which is preliminary data.</text>
</comment>
<dbReference type="InterPro" id="IPR008920">
    <property type="entry name" value="TF_FadR/GntR_C"/>
</dbReference>
<dbReference type="Pfam" id="PF07729">
    <property type="entry name" value="FCD"/>
    <property type="match status" value="1"/>
</dbReference>
<dbReference type="PRINTS" id="PR00035">
    <property type="entry name" value="HTHGNTR"/>
</dbReference>
<dbReference type="InterPro" id="IPR000524">
    <property type="entry name" value="Tscrpt_reg_HTH_GntR"/>
</dbReference>
<keyword evidence="6" id="KW-1185">Reference proteome</keyword>
<dbReference type="RefSeq" id="WP_179814853.1">
    <property type="nucleotide sequence ID" value="NZ_JACBZD010000001.1"/>
</dbReference>
<gene>
    <name evidence="5" type="ORF">FHU37_003173</name>
</gene>
<keyword evidence="2 5" id="KW-0238">DNA-binding</keyword>
<dbReference type="Gene3D" id="1.10.10.10">
    <property type="entry name" value="Winged helix-like DNA-binding domain superfamily/Winged helix DNA-binding domain"/>
    <property type="match status" value="1"/>
</dbReference>
<dbReference type="Pfam" id="PF00392">
    <property type="entry name" value="GntR"/>
    <property type="match status" value="1"/>
</dbReference>
<evidence type="ECO:0000256" key="2">
    <source>
        <dbReference type="ARBA" id="ARBA00023125"/>
    </source>
</evidence>
<dbReference type="Proteomes" id="UP000567795">
    <property type="component" value="Unassembled WGS sequence"/>
</dbReference>
<accession>A0A852ZYC8</accession>
<dbReference type="PANTHER" id="PTHR43537">
    <property type="entry name" value="TRANSCRIPTIONAL REGULATOR, GNTR FAMILY"/>
    <property type="match status" value="1"/>
</dbReference>
<protein>
    <submittedName>
        <fullName evidence="5">DNA-binding GntR family transcriptional regulator</fullName>
    </submittedName>
</protein>
<dbReference type="InterPro" id="IPR036390">
    <property type="entry name" value="WH_DNA-bd_sf"/>
</dbReference>
<evidence type="ECO:0000313" key="5">
    <source>
        <dbReference type="EMBL" id="NYI06230.1"/>
    </source>
</evidence>
<sequence length="208" mass="23013">MVSGRDKAYAFLKETVLPDPAAQGHFLSEQEVADRVGVSRTPVREAFLLLAAEDLIQLVPKRGAYIAPLSGREISELMELRGVVESYAAERLIRLGRVPHAELEELLERQRTLVDADQAKEFITCDHRFHAVMVASVGNELLTKHYEGLRSRQIRAGIVALHRSAGRHDDVLREHRAIMDALAAGDVDAARTAIADHLDATLRVLLGN</sequence>
<dbReference type="GO" id="GO:0003700">
    <property type="term" value="F:DNA-binding transcription factor activity"/>
    <property type="evidence" value="ECO:0007669"/>
    <property type="project" value="InterPro"/>
</dbReference>
<organism evidence="5 6">
    <name type="scientific">Allostreptomyces psammosilenae</name>
    <dbReference type="NCBI Taxonomy" id="1892865"/>
    <lineage>
        <taxon>Bacteria</taxon>
        <taxon>Bacillati</taxon>
        <taxon>Actinomycetota</taxon>
        <taxon>Actinomycetes</taxon>
        <taxon>Kitasatosporales</taxon>
        <taxon>Streptomycetaceae</taxon>
        <taxon>Allostreptomyces</taxon>
    </lineage>
</organism>
<evidence type="ECO:0000313" key="6">
    <source>
        <dbReference type="Proteomes" id="UP000567795"/>
    </source>
</evidence>
<dbReference type="SMART" id="SM00895">
    <property type="entry name" value="FCD"/>
    <property type="match status" value="1"/>
</dbReference>
<dbReference type="GO" id="GO:0003677">
    <property type="term" value="F:DNA binding"/>
    <property type="evidence" value="ECO:0007669"/>
    <property type="project" value="UniProtKB-KW"/>
</dbReference>
<dbReference type="PANTHER" id="PTHR43537:SF24">
    <property type="entry name" value="GLUCONATE OPERON TRANSCRIPTIONAL REPRESSOR"/>
    <property type="match status" value="1"/>
</dbReference>
<evidence type="ECO:0000259" key="4">
    <source>
        <dbReference type="PROSITE" id="PS50949"/>
    </source>
</evidence>
<dbReference type="EMBL" id="JACBZD010000001">
    <property type="protein sequence ID" value="NYI06230.1"/>
    <property type="molecule type" value="Genomic_DNA"/>
</dbReference>
<dbReference type="Gene3D" id="1.20.120.530">
    <property type="entry name" value="GntR ligand-binding domain-like"/>
    <property type="match status" value="1"/>
</dbReference>
<keyword evidence="1" id="KW-0805">Transcription regulation</keyword>
<dbReference type="SUPFAM" id="SSF48008">
    <property type="entry name" value="GntR ligand-binding domain-like"/>
    <property type="match status" value="1"/>
</dbReference>